<feature type="region of interest" description="Disordered" evidence="1">
    <location>
        <begin position="69"/>
        <end position="170"/>
    </location>
</feature>
<evidence type="ECO:0000259" key="3">
    <source>
        <dbReference type="PROSITE" id="PS51724"/>
    </source>
</evidence>
<dbReference type="InterPro" id="IPR052521">
    <property type="entry name" value="Cell_div_SPOR-domain"/>
</dbReference>
<evidence type="ECO:0000256" key="2">
    <source>
        <dbReference type="SAM" id="Phobius"/>
    </source>
</evidence>
<evidence type="ECO:0000256" key="1">
    <source>
        <dbReference type="SAM" id="MobiDB-lite"/>
    </source>
</evidence>
<gene>
    <name evidence="4" type="ORF">MBAV_004459</name>
</gene>
<feature type="transmembrane region" description="Helical" evidence="2">
    <location>
        <begin position="16"/>
        <end position="36"/>
    </location>
</feature>
<feature type="compositionally biased region" description="Pro residues" evidence="1">
    <location>
        <begin position="115"/>
        <end position="124"/>
    </location>
</feature>
<dbReference type="InterPro" id="IPR036680">
    <property type="entry name" value="SPOR-like_sf"/>
</dbReference>
<comment type="caution">
    <text evidence="4">The sequence shown here is derived from an EMBL/GenBank/DDBJ whole genome shotgun (WGS) entry which is preliminary data.</text>
</comment>
<reference evidence="4 5" key="1">
    <citation type="submission" date="2015-02" db="EMBL/GenBank/DDBJ databases">
        <title>Single-cell genomics of uncultivated deep-branching MTB reveals a conserved set of magnetosome genes.</title>
        <authorList>
            <person name="Kolinko S."/>
            <person name="Richter M."/>
            <person name="Glockner F.O."/>
            <person name="Brachmann A."/>
            <person name="Schuler D."/>
        </authorList>
    </citation>
    <scope>NUCLEOTIDE SEQUENCE [LARGE SCALE GENOMIC DNA]</scope>
    <source>
        <strain evidence="4">TM-1</strain>
    </source>
</reference>
<evidence type="ECO:0000313" key="5">
    <source>
        <dbReference type="Proteomes" id="UP000033423"/>
    </source>
</evidence>
<dbReference type="Proteomes" id="UP000033423">
    <property type="component" value="Unassembled WGS sequence"/>
</dbReference>
<dbReference type="GO" id="GO:0042834">
    <property type="term" value="F:peptidoglycan binding"/>
    <property type="evidence" value="ECO:0007669"/>
    <property type="project" value="InterPro"/>
</dbReference>
<protein>
    <submittedName>
        <fullName evidence="4">Sporulation/cell division region, bacteria domain protein</fullName>
    </submittedName>
</protein>
<dbReference type="InterPro" id="IPR007730">
    <property type="entry name" value="SPOR-like_dom"/>
</dbReference>
<organism evidence="4 5">
    <name type="scientific">Candidatus Magnetobacterium bavaricum</name>
    <dbReference type="NCBI Taxonomy" id="29290"/>
    <lineage>
        <taxon>Bacteria</taxon>
        <taxon>Pseudomonadati</taxon>
        <taxon>Nitrospirota</taxon>
        <taxon>Thermodesulfovibrionia</taxon>
        <taxon>Thermodesulfovibrionales</taxon>
        <taxon>Candidatus Magnetobacteriaceae</taxon>
        <taxon>Candidatus Magnetobacterium</taxon>
    </lineage>
</organism>
<proteinExistence type="predicted"/>
<keyword evidence="4" id="KW-0131">Cell cycle</keyword>
<dbReference type="PROSITE" id="PS51724">
    <property type="entry name" value="SPOR"/>
    <property type="match status" value="1"/>
</dbReference>
<sequence length="253" mass="27866">MSTFDKFSHSFMEGKGLLIVVMIVFSSFSFVVGFFAGKKLSDKTANTNASTTCTPEIMARTAQQPKMNLFNSTPAPTEPATVNNTKPIENLNKNATKDLPPDITDNDPTLQEPEQTPPPNTPAPRPEKTVPNPTARTKGATPDVMQPEKKPPQQQLQIVTHESRTSSKQANVAGKERYVIQVGAFKSLGEAMRLQEELKQKGFESNISKHPIQEGMTLYKVRLDYANSKDDAIATLSRLNKKGITGFIKGEMQ</sequence>
<dbReference type="EMBL" id="LACI01001942">
    <property type="protein sequence ID" value="KJU83348.1"/>
    <property type="molecule type" value="Genomic_DNA"/>
</dbReference>
<dbReference type="Gene3D" id="3.30.70.1070">
    <property type="entry name" value="Sporulation related repeat"/>
    <property type="match status" value="1"/>
</dbReference>
<evidence type="ECO:0000313" key="4">
    <source>
        <dbReference type="EMBL" id="KJU83348.1"/>
    </source>
</evidence>
<feature type="domain" description="SPOR" evidence="3">
    <location>
        <begin position="172"/>
        <end position="251"/>
    </location>
</feature>
<dbReference type="Pfam" id="PF05036">
    <property type="entry name" value="SPOR"/>
    <property type="match status" value="1"/>
</dbReference>
<dbReference type="PANTHER" id="PTHR38687">
    <property type="entry name" value="CELL DIVISION PROTEIN DEDD-RELATED"/>
    <property type="match status" value="1"/>
</dbReference>
<keyword evidence="2" id="KW-0812">Transmembrane</keyword>
<dbReference type="GO" id="GO:0032153">
    <property type="term" value="C:cell division site"/>
    <property type="evidence" value="ECO:0007669"/>
    <property type="project" value="TreeGrafter"/>
</dbReference>
<dbReference type="AlphaFoldDB" id="A0A0F3GRM3"/>
<name>A0A0F3GRM3_9BACT</name>
<dbReference type="SUPFAM" id="SSF110997">
    <property type="entry name" value="Sporulation related repeat"/>
    <property type="match status" value="1"/>
</dbReference>
<dbReference type="GO" id="GO:0032506">
    <property type="term" value="P:cytokinetic process"/>
    <property type="evidence" value="ECO:0007669"/>
    <property type="project" value="TreeGrafter"/>
</dbReference>
<keyword evidence="2" id="KW-0472">Membrane</keyword>
<dbReference type="GO" id="GO:0030428">
    <property type="term" value="C:cell septum"/>
    <property type="evidence" value="ECO:0007669"/>
    <property type="project" value="TreeGrafter"/>
</dbReference>
<feature type="compositionally biased region" description="Polar residues" evidence="1">
    <location>
        <begin position="69"/>
        <end position="94"/>
    </location>
</feature>
<keyword evidence="2" id="KW-1133">Transmembrane helix</keyword>
<dbReference type="PANTHER" id="PTHR38687:SF1">
    <property type="entry name" value="CELL DIVISION PROTEIN DEDD"/>
    <property type="match status" value="1"/>
</dbReference>
<keyword evidence="4" id="KW-0132">Cell division</keyword>
<accession>A0A0F3GRM3</accession>
<keyword evidence="5" id="KW-1185">Reference proteome</keyword>